<keyword evidence="2" id="KW-1185">Reference proteome</keyword>
<sequence length="89" mass="10607">MVTKQDILRKIEQYHADFVRENPKLESHTVDEIFDLYFYEESDDLPAVGFNPQSGEHLRIGEKLYYHPDYSHLVPELLREDLRNAKLDD</sequence>
<proteinExistence type="predicted"/>
<organism evidence="1 2">
    <name type="scientific">Sphingobacterium corticis</name>
    <dbReference type="NCBI Taxonomy" id="1812823"/>
    <lineage>
        <taxon>Bacteria</taxon>
        <taxon>Pseudomonadati</taxon>
        <taxon>Bacteroidota</taxon>
        <taxon>Sphingobacteriia</taxon>
        <taxon>Sphingobacteriales</taxon>
        <taxon>Sphingobacteriaceae</taxon>
        <taxon>Sphingobacterium</taxon>
    </lineage>
</organism>
<name>A0ABW5NKJ8_9SPHI</name>
<protein>
    <submittedName>
        <fullName evidence="1">Uncharacterized protein</fullName>
    </submittedName>
</protein>
<evidence type="ECO:0000313" key="2">
    <source>
        <dbReference type="Proteomes" id="UP001597393"/>
    </source>
</evidence>
<comment type="caution">
    <text evidence="1">The sequence shown here is derived from an EMBL/GenBank/DDBJ whole genome shotgun (WGS) entry which is preliminary data.</text>
</comment>
<dbReference type="EMBL" id="JBHUMA010000006">
    <property type="protein sequence ID" value="MFD2599646.1"/>
    <property type="molecule type" value="Genomic_DNA"/>
</dbReference>
<reference evidence="2" key="1">
    <citation type="journal article" date="2019" name="Int. J. Syst. Evol. Microbiol.">
        <title>The Global Catalogue of Microorganisms (GCM) 10K type strain sequencing project: providing services to taxonomists for standard genome sequencing and annotation.</title>
        <authorList>
            <consortium name="The Broad Institute Genomics Platform"/>
            <consortium name="The Broad Institute Genome Sequencing Center for Infectious Disease"/>
            <person name="Wu L."/>
            <person name="Ma J."/>
        </authorList>
    </citation>
    <scope>NUCLEOTIDE SEQUENCE [LARGE SCALE GENOMIC DNA]</scope>
    <source>
        <strain evidence="2">KCTC 42248</strain>
    </source>
</reference>
<evidence type="ECO:0000313" key="1">
    <source>
        <dbReference type="EMBL" id="MFD2599646.1"/>
    </source>
</evidence>
<accession>A0ABW5NKJ8</accession>
<dbReference type="Proteomes" id="UP001597393">
    <property type="component" value="Unassembled WGS sequence"/>
</dbReference>
<gene>
    <name evidence="1" type="ORF">ACFSQ3_11845</name>
</gene>
<dbReference type="RefSeq" id="WP_380869772.1">
    <property type="nucleotide sequence ID" value="NZ_JBHUMA010000006.1"/>
</dbReference>